<keyword evidence="2" id="KW-1133">Transmembrane helix</keyword>
<reference evidence="4" key="2">
    <citation type="submission" date="2016-06" db="EMBL/GenBank/DDBJ databases">
        <title>The genome of a short-lived fish provides insights into sex chromosome evolution and the genetic control of aging.</title>
        <authorList>
            <person name="Reichwald K."/>
            <person name="Felder M."/>
            <person name="Petzold A."/>
            <person name="Koch P."/>
            <person name="Groth M."/>
            <person name="Platzer M."/>
        </authorList>
    </citation>
    <scope>NUCLEOTIDE SEQUENCE</scope>
    <source>
        <tissue evidence="4">Brain</tissue>
    </source>
</reference>
<feature type="region of interest" description="Disordered" evidence="1">
    <location>
        <begin position="32"/>
        <end position="153"/>
    </location>
</feature>
<proteinExistence type="predicted"/>
<feature type="chain" id="PRO_5008362712" evidence="3">
    <location>
        <begin position="22"/>
        <end position="217"/>
    </location>
</feature>
<dbReference type="InterPro" id="IPR037645">
    <property type="entry name" value="KCT2"/>
</dbReference>
<accession>A0A1A7WYQ7</accession>
<feature type="compositionally biased region" description="Basic and acidic residues" evidence="1">
    <location>
        <begin position="55"/>
        <end position="70"/>
    </location>
</feature>
<feature type="transmembrane region" description="Helical" evidence="2">
    <location>
        <begin position="165"/>
        <end position="183"/>
    </location>
</feature>
<keyword evidence="3" id="KW-0732">Signal</keyword>
<gene>
    <name evidence="4" type="primary">TGOLN2</name>
</gene>
<dbReference type="Pfam" id="PF17818">
    <property type="entry name" value="KCT2"/>
    <property type="match status" value="1"/>
</dbReference>
<protein>
    <submittedName>
        <fullName evidence="4">Trans-golgi network protein 2</fullName>
    </submittedName>
</protein>
<dbReference type="PANTHER" id="PTHR16502">
    <property type="entry name" value="KERATINOCYTE-ASSOCIATED TRANSMEMBRANE PROTEIN 2"/>
    <property type="match status" value="1"/>
</dbReference>
<name>A0A1A7WYQ7_9TELE</name>
<reference evidence="4" key="1">
    <citation type="submission" date="2016-05" db="EMBL/GenBank/DDBJ databases">
        <authorList>
            <person name="Lavstsen T."/>
            <person name="Jespersen J.S."/>
        </authorList>
    </citation>
    <scope>NUCLEOTIDE SEQUENCE</scope>
    <source>
        <tissue evidence="4">Brain</tissue>
    </source>
</reference>
<evidence type="ECO:0000256" key="3">
    <source>
        <dbReference type="SAM" id="SignalP"/>
    </source>
</evidence>
<sequence length="217" mass="24294">MKTGFLLLAAFLFCLVSVDKALPTSKRKKNNTAISLDVTKSDDKKPPADGQTNHDTSDNNKVKGSKDHSDNPQPPTENSTGDTEAKDDGNTDAENDNPNDNKEDEANGKNKQLKSEPKITKTENTEGNPEEKTDTKDSYDANEEETKKKDVEERNVYDKDENSHFFAYLVSAVVFMAVLYVGFHNKRKIIAFALEGKNSRSARRPKTSDYKMLQQNL</sequence>
<dbReference type="EMBL" id="HADW01009435">
    <property type="protein sequence ID" value="SBP10835.1"/>
    <property type="molecule type" value="Transcribed_RNA"/>
</dbReference>
<dbReference type="PANTHER" id="PTHR16502:SF0">
    <property type="entry name" value="KERATINOCYTE-ASSOCIATED TRANSMEMBRANE PROTEIN 2"/>
    <property type="match status" value="1"/>
</dbReference>
<evidence type="ECO:0000256" key="1">
    <source>
        <dbReference type="SAM" id="MobiDB-lite"/>
    </source>
</evidence>
<evidence type="ECO:0000256" key="2">
    <source>
        <dbReference type="SAM" id="Phobius"/>
    </source>
</evidence>
<evidence type="ECO:0000313" key="4">
    <source>
        <dbReference type="EMBL" id="SBP10835.1"/>
    </source>
</evidence>
<feature type="region of interest" description="Disordered" evidence="1">
    <location>
        <begin position="198"/>
        <end position="217"/>
    </location>
</feature>
<keyword evidence="2" id="KW-0812">Transmembrane</keyword>
<feature type="compositionally biased region" description="Basic and acidic residues" evidence="1">
    <location>
        <begin position="99"/>
        <end position="153"/>
    </location>
</feature>
<feature type="signal peptide" evidence="3">
    <location>
        <begin position="1"/>
        <end position="21"/>
    </location>
</feature>
<organism evidence="4">
    <name type="scientific">Iconisemion striatum</name>
    <dbReference type="NCBI Taxonomy" id="60296"/>
    <lineage>
        <taxon>Eukaryota</taxon>
        <taxon>Metazoa</taxon>
        <taxon>Chordata</taxon>
        <taxon>Craniata</taxon>
        <taxon>Vertebrata</taxon>
        <taxon>Euteleostomi</taxon>
        <taxon>Actinopterygii</taxon>
        <taxon>Neopterygii</taxon>
        <taxon>Teleostei</taxon>
        <taxon>Neoteleostei</taxon>
        <taxon>Acanthomorphata</taxon>
        <taxon>Ovalentaria</taxon>
        <taxon>Atherinomorphae</taxon>
        <taxon>Cyprinodontiformes</taxon>
        <taxon>Nothobranchiidae</taxon>
        <taxon>Iconisemion</taxon>
    </lineage>
</organism>
<keyword evidence="2" id="KW-0472">Membrane</keyword>
<dbReference type="AlphaFoldDB" id="A0A1A7WYQ7"/>